<dbReference type="Pfam" id="PF20431">
    <property type="entry name" value="E_motif"/>
    <property type="match status" value="1"/>
</dbReference>
<dbReference type="EMBL" id="JBBNAG010000004">
    <property type="protein sequence ID" value="KAK9139672.1"/>
    <property type="molecule type" value="Genomic_DNA"/>
</dbReference>
<dbReference type="PROSITE" id="PS51375">
    <property type="entry name" value="PPR"/>
    <property type="match status" value="4"/>
</dbReference>
<reference evidence="3 4" key="1">
    <citation type="submission" date="2024-01" db="EMBL/GenBank/DDBJ databases">
        <title>Genome assemblies of Stephania.</title>
        <authorList>
            <person name="Yang L."/>
        </authorList>
    </citation>
    <scope>NUCLEOTIDE SEQUENCE [LARGE SCALE GENOMIC DNA]</scope>
    <source>
        <strain evidence="3">JXDWG</strain>
        <tissue evidence="3">Leaf</tissue>
    </source>
</reference>
<evidence type="ECO:0000313" key="4">
    <source>
        <dbReference type="Proteomes" id="UP001419268"/>
    </source>
</evidence>
<proteinExistence type="predicted"/>
<feature type="repeat" description="PPR" evidence="2">
    <location>
        <begin position="332"/>
        <end position="366"/>
    </location>
</feature>
<gene>
    <name evidence="3" type="ORF">Scep_009353</name>
</gene>
<dbReference type="Proteomes" id="UP001419268">
    <property type="component" value="Unassembled WGS sequence"/>
</dbReference>
<keyword evidence="1" id="KW-0677">Repeat</keyword>
<dbReference type="InterPro" id="IPR011990">
    <property type="entry name" value="TPR-like_helical_dom_sf"/>
</dbReference>
<name>A0AAP0PD28_9MAGN</name>
<dbReference type="InterPro" id="IPR046848">
    <property type="entry name" value="E_motif"/>
</dbReference>
<keyword evidence="4" id="KW-1185">Reference proteome</keyword>
<evidence type="ECO:0000313" key="3">
    <source>
        <dbReference type="EMBL" id="KAK9139672.1"/>
    </source>
</evidence>
<dbReference type="InterPro" id="IPR002885">
    <property type="entry name" value="PPR_rpt"/>
</dbReference>
<comment type="caution">
    <text evidence="3">The sequence shown here is derived from an EMBL/GenBank/DDBJ whole genome shotgun (WGS) entry which is preliminary data.</text>
</comment>
<dbReference type="AlphaFoldDB" id="A0AAP0PD28"/>
<dbReference type="GO" id="GO:0003723">
    <property type="term" value="F:RNA binding"/>
    <property type="evidence" value="ECO:0007669"/>
    <property type="project" value="InterPro"/>
</dbReference>
<protein>
    <recommendedName>
        <fullName evidence="5">Pentatricopeptide repeat-containing protein</fullName>
    </recommendedName>
</protein>
<evidence type="ECO:0008006" key="5">
    <source>
        <dbReference type="Google" id="ProtNLM"/>
    </source>
</evidence>
<dbReference type="GO" id="GO:0009451">
    <property type="term" value="P:RNA modification"/>
    <property type="evidence" value="ECO:0007669"/>
    <property type="project" value="InterPro"/>
</dbReference>
<sequence length="512" mass="57182">MKTKYYNQLLYLLENCATLKELKQLHGVMITTSLIKHVIPLSRLVDFCTNSIQNLNLTYAESVFTHIDNPSVYIWNSMIRGHCNSNNSVKALLMYKQMLHLGYCPDHFTFPFVLKSCAAKTDRNCGECVHGRIVRTGYRGGEAIRLFREMDVENVEPNEVTLANVLAACGQCRDLETGRFVHGIVERIGFRSNGINLSMNIVLSTAILDMYAKCGSLDVARELFNEMSSRNLVAWNSMIGAYNQYGKPSEALELFVDMKNAGFSPDEATLLSLLGASAKLGALVLGQGLHAYVEKTSFGNDVAVVTALMDMYGKIGDTKSALRIFDGLPRKDKLSWTSLIMGLVLNGQSEEALSLFDKMQRNGVTPDHITYIGVLCACSYAGLVDEGFKHFMSMKDLYGLEPMEEHYGCMVDLLSRAGRLKEAEGLVERMPMKPNLAIWGALLMGCEIHENVDIADTVGRHVMELRPESGGVYVLLSNIYARAKRWLEVSSARELIKEQRIERTYGWSLIVT</sequence>
<evidence type="ECO:0000256" key="1">
    <source>
        <dbReference type="ARBA" id="ARBA00022737"/>
    </source>
</evidence>
<feature type="repeat" description="PPR" evidence="2">
    <location>
        <begin position="200"/>
        <end position="230"/>
    </location>
</feature>
<dbReference type="Pfam" id="PF13041">
    <property type="entry name" value="PPR_2"/>
    <property type="match status" value="3"/>
</dbReference>
<feature type="repeat" description="PPR" evidence="2">
    <location>
        <begin position="231"/>
        <end position="265"/>
    </location>
</feature>
<organism evidence="3 4">
    <name type="scientific">Stephania cephalantha</name>
    <dbReference type="NCBI Taxonomy" id="152367"/>
    <lineage>
        <taxon>Eukaryota</taxon>
        <taxon>Viridiplantae</taxon>
        <taxon>Streptophyta</taxon>
        <taxon>Embryophyta</taxon>
        <taxon>Tracheophyta</taxon>
        <taxon>Spermatophyta</taxon>
        <taxon>Magnoliopsida</taxon>
        <taxon>Ranunculales</taxon>
        <taxon>Menispermaceae</taxon>
        <taxon>Menispermoideae</taxon>
        <taxon>Cissampelideae</taxon>
        <taxon>Stephania</taxon>
    </lineage>
</organism>
<dbReference type="Pfam" id="PF01535">
    <property type="entry name" value="PPR"/>
    <property type="match status" value="2"/>
</dbReference>
<dbReference type="FunFam" id="1.25.40.10:FF:001093">
    <property type="entry name" value="Pentatricopeptide repeat-containing protein At2g34400"/>
    <property type="match status" value="1"/>
</dbReference>
<feature type="repeat" description="PPR" evidence="2">
    <location>
        <begin position="71"/>
        <end position="105"/>
    </location>
</feature>
<dbReference type="FunFam" id="1.25.40.10:FF:000344">
    <property type="entry name" value="Pentatricopeptide repeat-containing protein"/>
    <property type="match status" value="1"/>
</dbReference>
<dbReference type="Gene3D" id="1.25.40.10">
    <property type="entry name" value="Tetratricopeptide repeat domain"/>
    <property type="match status" value="3"/>
</dbReference>
<dbReference type="PANTHER" id="PTHR47926">
    <property type="entry name" value="PENTATRICOPEPTIDE REPEAT-CONTAINING PROTEIN"/>
    <property type="match status" value="1"/>
</dbReference>
<dbReference type="InterPro" id="IPR046960">
    <property type="entry name" value="PPR_At4g14850-like_plant"/>
</dbReference>
<accession>A0AAP0PD28</accession>
<evidence type="ECO:0000256" key="2">
    <source>
        <dbReference type="PROSITE-ProRule" id="PRU00708"/>
    </source>
</evidence>
<dbReference type="NCBIfam" id="TIGR00756">
    <property type="entry name" value="PPR"/>
    <property type="match status" value="4"/>
</dbReference>